<feature type="transmembrane region" description="Helical" evidence="1">
    <location>
        <begin position="12"/>
        <end position="32"/>
    </location>
</feature>
<dbReference type="GO" id="GO:0080120">
    <property type="term" value="P:CAAX-box protein maturation"/>
    <property type="evidence" value="ECO:0007669"/>
    <property type="project" value="UniProtKB-ARBA"/>
</dbReference>
<dbReference type="RefSeq" id="WP_091849049.1">
    <property type="nucleotide sequence ID" value="NZ_FOHZ01000003.1"/>
</dbReference>
<proteinExistence type="predicted"/>
<keyword evidence="1" id="KW-1133">Transmembrane helix</keyword>
<keyword evidence="1" id="KW-0472">Membrane</keyword>
<dbReference type="PANTHER" id="PTHR36435:SF1">
    <property type="entry name" value="CAAX AMINO TERMINAL PROTEASE FAMILY PROTEIN"/>
    <property type="match status" value="1"/>
</dbReference>
<keyword evidence="1" id="KW-0812">Transmembrane</keyword>
<keyword evidence="4" id="KW-1185">Reference proteome</keyword>
<dbReference type="InterPro" id="IPR052710">
    <property type="entry name" value="CAAX_protease"/>
</dbReference>
<sequence>MAVQRKRGFSPAVGLLFQAGIVVLGLLPLWLFDIPVATEGLPVLGYLAWGVAGGVLTYGLLLLLSITDVLSSDSLQKHIRDLHRFVRSQSWPVLIGLAVLAGVGEELLFRAVIQGWVGEHLGTVTGVFAGAVVFGLAHAMSRAYFLVATALGAVFGVAYALTDSIQLVMVWHAVYDLVVILVLRRYPQLFGLSRSVGPG</sequence>
<dbReference type="STRING" id="430453.SAMN04487962_10365"/>
<dbReference type="PANTHER" id="PTHR36435">
    <property type="entry name" value="SLR1288 PROTEIN"/>
    <property type="match status" value="1"/>
</dbReference>
<feature type="transmembrane region" description="Helical" evidence="1">
    <location>
        <begin position="144"/>
        <end position="162"/>
    </location>
</feature>
<gene>
    <name evidence="3" type="ORF">SAMN04487962_10365</name>
</gene>
<dbReference type="OrthoDB" id="118729at2"/>
<evidence type="ECO:0000313" key="4">
    <source>
        <dbReference type="Proteomes" id="UP000198762"/>
    </source>
</evidence>
<feature type="transmembrane region" description="Helical" evidence="1">
    <location>
        <begin position="168"/>
        <end position="186"/>
    </location>
</feature>
<dbReference type="AlphaFoldDB" id="A0A1I0ARD2"/>
<dbReference type="EMBL" id="FOHZ01000003">
    <property type="protein sequence ID" value="SES96508.1"/>
    <property type="molecule type" value="Genomic_DNA"/>
</dbReference>
<dbReference type="InterPro" id="IPR003675">
    <property type="entry name" value="Rce1/LyrA-like_dom"/>
</dbReference>
<organism evidence="3 4">
    <name type="scientific">Marinobacter segnicrescens</name>
    <dbReference type="NCBI Taxonomy" id="430453"/>
    <lineage>
        <taxon>Bacteria</taxon>
        <taxon>Pseudomonadati</taxon>
        <taxon>Pseudomonadota</taxon>
        <taxon>Gammaproteobacteria</taxon>
        <taxon>Pseudomonadales</taxon>
        <taxon>Marinobacteraceae</taxon>
        <taxon>Marinobacter</taxon>
    </lineage>
</organism>
<name>A0A1I0ARD2_9GAMM</name>
<dbReference type="GO" id="GO:0004175">
    <property type="term" value="F:endopeptidase activity"/>
    <property type="evidence" value="ECO:0007669"/>
    <property type="project" value="UniProtKB-ARBA"/>
</dbReference>
<evidence type="ECO:0000313" key="3">
    <source>
        <dbReference type="EMBL" id="SES96508.1"/>
    </source>
</evidence>
<feature type="domain" description="CAAX prenyl protease 2/Lysostaphin resistance protein A-like" evidence="2">
    <location>
        <begin position="89"/>
        <end position="178"/>
    </location>
</feature>
<feature type="transmembrane region" description="Helical" evidence="1">
    <location>
        <begin position="91"/>
        <end position="113"/>
    </location>
</feature>
<evidence type="ECO:0000259" key="2">
    <source>
        <dbReference type="Pfam" id="PF02517"/>
    </source>
</evidence>
<dbReference type="Proteomes" id="UP000198762">
    <property type="component" value="Unassembled WGS sequence"/>
</dbReference>
<evidence type="ECO:0000256" key="1">
    <source>
        <dbReference type="SAM" id="Phobius"/>
    </source>
</evidence>
<accession>A0A1I0ARD2</accession>
<protein>
    <recommendedName>
        <fullName evidence="2">CAAX prenyl protease 2/Lysostaphin resistance protein A-like domain-containing protein</fullName>
    </recommendedName>
</protein>
<feature type="transmembrane region" description="Helical" evidence="1">
    <location>
        <begin position="119"/>
        <end position="137"/>
    </location>
</feature>
<reference evidence="4" key="1">
    <citation type="submission" date="2016-10" db="EMBL/GenBank/DDBJ databases">
        <authorList>
            <person name="Varghese N."/>
            <person name="Submissions S."/>
        </authorList>
    </citation>
    <scope>NUCLEOTIDE SEQUENCE [LARGE SCALE GENOMIC DNA]</scope>
    <source>
        <strain evidence="4">CGMCC 1.6489</strain>
    </source>
</reference>
<dbReference type="Pfam" id="PF02517">
    <property type="entry name" value="Rce1-like"/>
    <property type="match status" value="1"/>
</dbReference>
<feature type="transmembrane region" description="Helical" evidence="1">
    <location>
        <begin position="44"/>
        <end position="70"/>
    </location>
</feature>